<organism evidence="2 3">
    <name type="scientific">Dethiosulfatarculus sandiegensis</name>
    <dbReference type="NCBI Taxonomy" id="1429043"/>
    <lineage>
        <taxon>Bacteria</taxon>
        <taxon>Pseudomonadati</taxon>
        <taxon>Thermodesulfobacteriota</taxon>
        <taxon>Desulfarculia</taxon>
        <taxon>Desulfarculales</taxon>
        <taxon>Desulfarculaceae</taxon>
        <taxon>Dethiosulfatarculus</taxon>
    </lineage>
</organism>
<feature type="signal peptide" evidence="1">
    <location>
        <begin position="1"/>
        <end position="23"/>
    </location>
</feature>
<dbReference type="InParanoid" id="A0A0D2GG96"/>
<reference evidence="2 3" key="1">
    <citation type="submission" date="2013-11" db="EMBL/GenBank/DDBJ databases">
        <title>Metagenomic analysis of a methanogenic consortium involved in long chain n-alkane degradation.</title>
        <authorList>
            <person name="Davidova I.A."/>
            <person name="Callaghan A.V."/>
            <person name="Wawrik B."/>
            <person name="Pruitt S."/>
            <person name="Marks C."/>
            <person name="Duncan K.E."/>
            <person name="Suflita J.M."/>
        </authorList>
    </citation>
    <scope>NUCLEOTIDE SEQUENCE [LARGE SCALE GENOMIC DNA]</scope>
    <source>
        <strain evidence="2 3">SPR</strain>
    </source>
</reference>
<dbReference type="EMBL" id="AZAC01000014">
    <property type="protein sequence ID" value="KIX13927.1"/>
    <property type="molecule type" value="Genomic_DNA"/>
</dbReference>
<dbReference type="PROSITE" id="PS51257">
    <property type="entry name" value="PROKAR_LIPOPROTEIN"/>
    <property type="match status" value="1"/>
</dbReference>
<protein>
    <recommendedName>
        <fullName evidence="4">DUF4156 domain-containing protein</fullName>
    </recommendedName>
</protein>
<proteinExistence type="predicted"/>
<sequence length="108" mass="11246">MQKIVVSALVLGVCLFAAGCANKSSFLSMEKPPAVEATTEQVRSCQYVGEISGKSKLRSPATSAIALRSAQQSGLQQAGAKGATHVVWVGKRGGRNPVALGKAYKCPR</sequence>
<dbReference type="Proteomes" id="UP000032233">
    <property type="component" value="Unassembled WGS sequence"/>
</dbReference>
<dbReference type="AlphaFoldDB" id="A0A0D2GG96"/>
<comment type="caution">
    <text evidence="2">The sequence shown here is derived from an EMBL/GenBank/DDBJ whole genome shotgun (WGS) entry which is preliminary data.</text>
</comment>
<evidence type="ECO:0000256" key="1">
    <source>
        <dbReference type="SAM" id="SignalP"/>
    </source>
</evidence>
<name>A0A0D2GG96_9BACT</name>
<keyword evidence="1" id="KW-0732">Signal</keyword>
<feature type="chain" id="PRO_5002253827" description="DUF4156 domain-containing protein" evidence="1">
    <location>
        <begin position="24"/>
        <end position="108"/>
    </location>
</feature>
<dbReference type="RefSeq" id="WP_044348826.1">
    <property type="nucleotide sequence ID" value="NZ_AZAC01000014.1"/>
</dbReference>
<gene>
    <name evidence="2" type="ORF">X474_12220</name>
</gene>
<keyword evidence="3" id="KW-1185">Reference proteome</keyword>
<evidence type="ECO:0000313" key="2">
    <source>
        <dbReference type="EMBL" id="KIX13927.1"/>
    </source>
</evidence>
<accession>A0A0D2GG96</accession>
<evidence type="ECO:0000313" key="3">
    <source>
        <dbReference type="Proteomes" id="UP000032233"/>
    </source>
</evidence>
<evidence type="ECO:0008006" key="4">
    <source>
        <dbReference type="Google" id="ProtNLM"/>
    </source>
</evidence>